<feature type="compositionally biased region" description="Polar residues" evidence="4">
    <location>
        <begin position="781"/>
        <end position="791"/>
    </location>
</feature>
<feature type="domain" description="EH" evidence="5">
    <location>
        <begin position="13"/>
        <end position="99"/>
    </location>
</feature>
<dbReference type="GO" id="GO:0006897">
    <property type="term" value="P:endocytosis"/>
    <property type="evidence" value="ECO:0007669"/>
    <property type="project" value="TreeGrafter"/>
</dbReference>
<dbReference type="AlphaFoldDB" id="A0AAW2B2T1"/>
<dbReference type="SMART" id="SM00027">
    <property type="entry name" value="EH"/>
    <property type="match status" value="3"/>
</dbReference>
<dbReference type="PANTHER" id="PTHR11216">
    <property type="entry name" value="EH DOMAIN"/>
    <property type="match status" value="1"/>
</dbReference>
<protein>
    <recommendedName>
        <fullName evidence="9">Epidermal growth factor receptor substrate 15-like 1</fullName>
    </recommendedName>
</protein>
<dbReference type="InterPro" id="IPR011992">
    <property type="entry name" value="EF-hand-dom_pair"/>
</dbReference>
<dbReference type="CDD" id="cd00052">
    <property type="entry name" value="EH"/>
    <property type="match status" value="3"/>
</dbReference>
<keyword evidence="1" id="KW-0479">Metal-binding</keyword>
<evidence type="ECO:0000256" key="1">
    <source>
        <dbReference type="ARBA" id="ARBA00022723"/>
    </source>
</evidence>
<dbReference type="GO" id="GO:0045296">
    <property type="term" value="F:cadherin binding"/>
    <property type="evidence" value="ECO:0007669"/>
    <property type="project" value="TreeGrafter"/>
</dbReference>
<dbReference type="EMBL" id="JAWDJR010000002">
    <property type="protein sequence ID" value="KAK9980289.1"/>
    <property type="molecule type" value="Genomic_DNA"/>
</dbReference>
<dbReference type="GO" id="GO:0030132">
    <property type="term" value="C:clathrin coat of coated pit"/>
    <property type="evidence" value="ECO:0007669"/>
    <property type="project" value="TreeGrafter"/>
</dbReference>
<feature type="region of interest" description="Disordered" evidence="4">
    <location>
        <begin position="641"/>
        <end position="830"/>
    </location>
</feature>
<keyword evidence="8" id="KW-1185">Reference proteome</keyword>
<dbReference type="SMART" id="SM00054">
    <property type="entry name" value="EFh"/>
    <property type="match status" value="4"/>
</dbReference>
<dbReference type="PROSITE" id="PS00018">
    <property type="entry name" value="EF_HAND_1"/>
    <property type="match status" value="1"/>
</dbReference>
<feature type="coiled-coil region" evidence="3">
    <location>
        <begin position="420"/>
        <end position="604"/>
    </location>
</feature>
<name>A0AAW2B2T1_CULAL</name>
<dbReference type="Gene3D" id="1.10.287.1490">
    <property type="match status" value="1"/>
</dbReference>
<dbReference type="SUPFAM" id="SSF47473">
    <property type="entry name" value="EF-hand"/>
    <property type="match status" value="3"/>
</dbReference>
<dbReference type="Proteomes" id="UP001479290">
    <property type="component" value="Unassembled WGS sequence"/>
</dbReference>
<keyword evidence="2" id="KW-0106">Calcium</keyword>
<dbReference type="InterPro" id="IPR000261">
    <property type="entry name" value="EH_dom"/>
</dbReference>
<reference evidence="7 8" key="1">
    <citation type="submission" date="2024-05" db="EMBL/GenBank/DDBJ databases">
        <title>A high-quality chromosomal-level genome assembly of Topmouth culter (Culter alburnus).</title>
        <authorList>
            <person name="Zhao H."/>
        </authorList>
    </citation>
    <scope>NUCLEOTIDE SEQUENCE [LARGE SCALE GENOMIC DNA]</scope>
    <source>
        <strain evidence="7">CATC2023</strain>
        <tissue evidence="7">Muscle</tissue>
    </source>
</reference>
<feature type="compositionally biased region" description="Polar residues" evidence="4">
    <location>
        <begin position="816"/>
        <end position="826"/>
    </location>
</feature>
<feature type="domain" description="EF-hand" evidence="6">
    <location>
        <begin position="323"/>
        <end position="356"/>
    </location>
</feature>
<dbReference type="PROSITE" id="PS50031">
    <property type="entry name" value="EH"/>
    <property type="match status" value="3"/>
</dbReference>
<evidence type="ECO:0008006" key="9">
    <source>
        <dbReference type="Google" id="ProtNLM"/>
    </source>
</evidence>
<organism evidence="7 8">
    <name type="scientific">Culter alburnus</name>
    <name type="common">Topmouth culter</name>
    <dbReference type="NCBI Taxonomy" id="194366"/>
    <lineage>
        <taxon>Eukaryota</taxon>
        <taxon>Metazoa</taxon>
        <taxon>Chordata</taxon>
        <taxon>Craniata</taxon>
        <taxon>Vertebrata</taxon>
        <taxon>Euteleostomi</taxon>
        <taxon>Actinopterygii</taxon>
        <taxon>Neopterygii</taxon>
        <taxon>Teleostei</taxon>
        <taxon>Ostariophysi</taxon>
        <taxon>Cypriniformes</taxon>
        <taxon>Xenocyprididae</taxon>
        <taxon>Xenocypridinae</taxon>
        <taxon>Culter</taxon>
    </lineage>
</organism>
<feature type="compositionally biased region" description="Polar residues" evidence="4">
    <location>
        <begin position="244"/>
        <end position="263"/>
    </location>
</feature>
<feature type="compositionally biased region" description="Pro residues" evidence="4">
    <location>
        <begin position="759"/>
        <end position="777"/>
    </location>
</feature>
<evidence type="ECO:0000256" key="3">
    <source>
        <dbReference type="SAM" id="Coils"/>
    </source>
</evidence>
<dbReference type="InterPro" id="IPR003903">
    <property type="entry name" value="UIM_dom"/>
</dbReference>
<dbReference type="SUPFAM" id="SSF57997">
    <property type="entry name" value="Tropomyosin"/>
    <property type="match status" value="1"/>
</dbReference>
<dbReference type="PROSITE" id="PS50222">
    <property type="entry name" value="EF_HAND_2"/>
    <property type="match status" value="3"/>
</dbReference>
<dbReference type="InterPro" id="IPR002048">
    <property type="entry name" value="EF_hand_dom"/>
</dbReference>
<feature type="domain" description="EF-hand" evidence="6">
    <location>
        <begin position="158"/>
        <end position="193"/>
    </location>
</feature>
<feature type="domain" description="EH" evidence="5">
    <location>
        <begin position="126"/>
        <end position="214"/>
    </location>
</feature>
<feature type="compositionally biased region" description="Low complexity" evidence="4">
    <location>
        <begin position="692"/>
        <end position="703"/>
    </location>
</feature>
<proteinExistence type="predicted"/>
<dbReference type="SMART" id="SM00726">
    <property type="entry name" value="UIM"/>
    <property type="match status" value="2"/>
</dbReference>
<dbReference type="Pfam" id="PF12763">
    <property type="entry name" value="EH"/>
    <property type="match status" value="3"/>
</dbReference>
<dbReference type="GO" id="GO:0005509">
    <property type="term" value="F:calcium ion binding"/>
    <property type="evidence" value="ECO:0007669"/>
    <property type="project" value="InterPro"/>
</dbReference>
<feature type="domain" description="EF-hand" evidence="6">
    <location>
        <begin position="287"/>
        <end position="322"/>
    </location>
</feature>
<comment type="caution">
    <text evidence="7">The sequence shown here is derived from an EMBL/GenBank/DDBJ whole genome shotgun (WGS) entry which is preliminary data.</text>
</comment>
<evidence type="ECO:0000313" key="7">
    <source>
        <dbReference type="EMBL" id="KAK9980289.1"/>
    </source>
</evidence>
<dbReference type="PROSITE" id="PS50330">
    <property type="entry name" value="UIM"/>
    <property type="match status" value="1"/>
</dbReference>
<dbReference type="GO" id="GO:0016197">
    <property type="term" value="P:endosomal transport"/>
    <property type="evidence" value="ECO:0007669"/>
    <property type="project" value="TreeGrafter"/>
</dbReference>
<keyword evidence="3" id="KW-0175">Coiled coil</keyword>
<evidence type="ECO:0000256" key="4">
    <source>
        <dbReference type="SAM" id="MobiDB-lite"/>
    </source>
</evidence>
<dbReference type="InterPro" id="IPR018247">
    <property type="entry name" value="EF_Hand_1_Ca_BS"/>
</dbReference>
<gene>
    <name evidence="7" type="ORF">ABG768_013661</name>
</gene>
<accession>A0AAW2B2T1</accession>
<feature type="domain" description="EH" evidence="5">
    <location>
        <begin position="288"/>
        <end position="377"/>
    </location>
</feature>
<dbReference type="PANTHER" id="PTHR11216:SF69">
    <property type="entry name" value="EPIDERMAL GROWTH FACTOR RECEPTOR SUBSTRATE 15-LIKE 1"/>
    <property type="match status" value="1"/>
</dbReference>
<sequence>MAALTPLSQLSSGNAAYESFYRQVDPGNTGKVGAADAAQFLKKSGLSDSTLGQIWDLSDPERKGYLDKKGFFTALRLVASAQGGSDVSLNSVSQNAPIPKFRDTGSPSLNITTSAADSSWTLKPEDKAKYDGIFESLSPVGGLLSGDKVKPVLMNSNLPLDVLGKIWDLSDIDKDGHLDKDEFSVAMHLVYAAREKEPMPSTLPTTLIPPSKRKKIPGALPGSVPVLPSSPFLLMENLRPVPSLSKSPLGSSTNLSPSNSFKRSTPTPPQPQTLTQPSSDHWVVPADDREQYEEIFDLADSDFDGMVGGGEVKDIFMNSRLPQSVLAHIWSLADTQRTGKLTKEQFCLAMHLIQEKVKGVDPPQSLTPDMIPPSERGATSTPILSGFTPSVMSELTPLTSLRRDSSSSVGLVELTGSKDLDDINQEISQLQSEKRLLETEIRQKEEVLRQKNSEVQEVQRDLERENVGLQELEHQKRGAQDRLSEMEQQRAKLETTLDETKSKWQEENAKITSLQTQILSQESDMQTQEKEMSRTKTDLYCLEQEEQRLEESLLAGKAKLDSILKLLKTSQDEIDQTRSELSEIQDTQRELNKTIERYSKALNESVTSLAELDQLIAEESASIDGKEDSLVKSRMAMFNSSTSQGLNADPFQSEDPFKSDPFSKADPFGGDPFQQNDPFKDPFANSDPFGESSSSQFKASPFSRRISQKSKSPKPKDSDPFAASDPFSGDSFGGKGGFADFSQMSKSSTSEPTSRKPTYPLPPPKKPGPQRPAPPPYGKNSAVTHSGSVVHNQGFGAPAVRKTHTDRGPVSSSSSLRSAVNPSTGFTDLRAFGNETQQLEWAKRESQREEAERIRRLRLQEQQDLELALALSRSEMPRT</sequence>
<evidence type="ECO:0000259" key="5">
    <source>
        <dbReference type="PROSITE" id="PS50031"/>
    </source>
</evidence>
<dbReference type="Gene3D" id="1.10.238.10">
    <property type="entry name" value="EF-hand"/>
    <property type="match status" value="3"/>
</dbReference>
<feature type="region of interest" description="Disordered" evidence="4">
    <location>
        <begin position="243"/>
        <end position="281"/>
    </location>
</feature>
<evidence type="ECO:0000313" key="8">
    <source>
        <dbReference type="Proteomes" id="UP001479290"/>
    </source>
</evidence>
<evidence type="ECO:0000256" key="2">
    <source>
        <dbReference type="ARBA" id="ARBA00022837"/>
    </source>
</evidence>
<evidence type="ECO:0000259" key="6">
    <source>
        <dbReference type="PROSITE" id="PS50222"/>
    </source>
</evidence>